<evidence type="ECO:0000256" key="4">
    <source>
        <dbReference type="SAM" id="Phobius"/>
    </source>
</evidence>
<evidence type="ECO:0000256" key="2">
    <source>
        <dbReference type="ARBA" id="ARBA00023136"/>
    </source>
</evidence>
<reference evidence="5 6" key="1">
    <citation type="submission" date="2016-01" db="EMBL/GenBank/DDBJ databases">
        <title>The new phylogeny of the genus Mycobacterium.</title>
        <authorList>
            <person name="Tarcisio F."/>
            <person name="Conor M."/>
            <person name="Antonella G."/>
            <person name="Elisabetta G."/>
            <person name="Giulia F.S."/>
            <person name="Sara T."/>
            <person name="Anna F."/>
            <person name="Clotilde B."/>
            <person name="Roberto B."/>
            <person name="Veronica D.S."/>
            <person name="Fabio R."/>
            <person name="Monica P."/>
            <person name="Olivier J."/>
            <person name="Enrico T."/>
            <person name="Nicola S."/>
        </authorList>
    </citation>
    <scope>NUCLEOTIDE SEQUENCE [LARGE SCALE GENOMIC DNA]</scope>
    <source>
        <strain evidence="5 6">DSM 45394</strain>
    </source>
</reference>
<dbReference type="AlphaFoldDB" id="A0A1X1YAL5"/>
<dbReference type="GO" id="GO:0016020">
    <property type="term" value="C:membrane"/>
    <property type="evidence" value="ECO:0007669"/>
    <property type="project" value="UniProtKB-SubCell"/>
</dbReference>
<keyword evidence="2 4" id="KW-0472">Membrane</keyword>
<dbReference type="RefSeq" id="WP_085266385.1">
    <property type="nucleotide sequence ID" value="NZ_LQPG01000039.1"/>
</dbReference>
<sequence length="200" mass="21594">MTRRPPRTPMTSRTDGDLEGADTDDSAVPDQPEVSVPVPGRWDSGRAVRWVAAIMVLAAGAVAGYEGWLLYRQHQADVAAAQALNTAKTYAVTLTSIDTKSLDQNFSAVLDGATGEFKDMYAKSSTQLHQLLADNKASAHGTVVDAAIRSATIDKVEVLLFVDQSVSNLAVPDPRIDRSRIKMTMEKVDGRWLAGKVELP</sequence>
<gene>
    <name evidence="5" type="ORF">AWC16_20450</name>
</gene>
<dbReference type="STRING" id="1108812.AWC16_20450"/>
<proteinExistence type="predicted"/>
<evidence type="ECO:0000256" key="3">
    <source>
        <dbReference type="SAM" id="MobiDB-lite"/>
    </source>
</evidence>
<keyword evidence="6" id="KW-1185">Reference proteome</keyword>
<feature type="compositionally biased region" description="Acidic residues" evidence="3">
    <location>
        <begin position="17"/>
        <end position="27"/>
    </location>
</feature>
<protein>
    <submittedName>
        <fullName evidence="5">Mce protein</fullName>
    </submittedName>
</protein>
<comment type="subcellular location">
    <subcellularLocation>
        <location evidence="1">Membrane</location>
    </subcellularLocation>
</comment>
<dbReference type="Proteomes" id="UP000193866">
    <property type="component" value="Unassembled WGS sequence"/>
</dbReference>
<keyword evidence="4" id="KW-1133">Transmembrane helix</keyword>
<comment type="caution">
    <text evidence="5">The sequence shown here is derived from an EMBL/GenBank/DDBJ whole genome shotgun (WGS) entry which is preliminary data.</text>
</comment>
<name>A0A1X1YAL5_9MYCO</name>
<feature type="transmembrane region" description="Helical" evidence="4">
    <location>
        <begin position="50"/>
        <end position="71"/>
    </location>
</feature>
<evidence type="ECO:0000313" key="5">
    <source>
        <dbReference type="EMBL" id="ORW08105.1"/>
    </source>
</evidence>
<feature type="region of interest" description="Disordered" evidence="3">
    <location>
        <begin position="1"/>
        <end position="38"/>
    </location>
</feature>
<dbReference type="EMBL" id="LQPG01000039">
    <property type="protein sequence ID" value="ORW08105.1"/>
    <property type="molecule type" value="Genomic_DNA"/>
</dbReference>
<organism evidence="5 6">
    <name type="scientific">Mycolicibacter longobardus</name>
    <dbReference type="NCBI Taxonomy" id="1108812"/>
    <lineage>
        <taxon>Bacteria</taxon>
        <taxon>Bacillati</taxon>
        <taxon>Actinomycetota</taxon>
        <taxon>Actinomycetes</taxon>
        <taxon>Mycobacteriales</taxon>
        <taxon>Mycobacteriaceae</taxon>
        <taxon>Mycolicibacter</taxon>
    </lineage>
</organism>
<evidence type="ECO:0000313" key="6">
    <source>
        <dbReference type="Proteomes" id="UP000193866"/>
    </source>
</evidence>
<evidence type="ECO:0000256" key="1">
    <source>
        <dbReference type="ARBA" id="ARBA00004370"/>
    </source>
</evidence>
<dbReference type="PANTHER" id="PTHR37042">
    <property type="entry name" value="OUTER MEMBRANE PROTEIN RV1973"/>
    <property type="match status" value="1"/>
</dbReference>
<accession>A0A1X1YAL5</accession>
<dbReference type="PANTHER" id="PTHR37042:SF4">
    <property type="entry name" value="OUTER MEMBRANE PROTEIN RV1973"/>
    <property type="match status" value="1"/>
</dbReference>
<keyword evidence="4" id="KW-0812">Transmembrane</keyword>